<feature type="binding site" evidence="5">
    <location>
        <position position="101"/>
    </location>
    <ligand>
        <name>substrate</name>
    </ligand>
</feature>
<evidence type="ECO:0000256" key="2">
    <source>
        <dbReference type="ARBA" id="ARBA00016549"/>
    </source>
</evidence>
<comment type="cofactor">
    <cofactor evidence="5">
        <name>Mg(2+)</name>
        <dbReference type="ChEBI" id="CHEBI:18420"/>
    </cofactor>
</comment>
<organism evidence="6 7">
    <name type="scientific">Achromobacter spanius</name>
    <dbReference type="NCBI Taxonomy" id="217203"/>
    <lineage>
        <taxon>Bacteria</taxon>
        <taxon>Pseudomonadati</taxon>
        <taxon>Pseudomonadota</taxon>
        <taxon>Betaproteobacteria</taxon>
        <taxon>Burkholderiales</taxon>
        <taxon>Alcaligenaceae</taxon>
        <taxon>Achromobacter</taxon>
    </lineage>
</organism>
<dbReference type="Gene3D" id="3.50.30.40">
    <property type="entry name" value="Ribonuclease E inhibitor RraA/RraA-like"/>
    <property type="match status" value="1"/>
</dbReference>
<keyword evidence="7" id="KW-1185">Reference proteome</keyword>
<dbReference type="OrthoDB" id="8717144at2"/>
<comment type="cofactor">
    <cofactor evidence="1">
        <name>a divalent metal cation</name>
        <dbReference type="ChEBI" id="CHEBI:60240"/>
    </cofactor>
</comment>
<dbReference type="SUPFAM" id="SSF89562">
    <property type="entry name" value="RraA-like"/>
    <property type="match status" value="1"/>
</dbReference>
<dbReference type="GO" id="GO:0032259">
    <property type="term" value="P:methylation"/>
    <property type="evidence" value="ECO:0007669"/>
    <property type="project" value="UniProtKB-KW"/>
</dbReference>
<dbReference type="Proteomes" id="UP000239477">
    <property type="component" value="Chromosome"/>
</dbReference>
<dbReference type="GO" id="GO:0008168">
    <property type="term" value="F:methyltransferase activity"/>
    <property type="evidence" value="ECO:0007669"/>
    <property type="project" value="UniProtKB-KW"/>
</dbReference>
<accession>A0A2S0IAV7</accession>
<dbReference type="InterPro" id="IPR036704">
    <property type="entry name" value="RraA/RraA-like_sf"/>
</dbReference>
<feature type="binding site" evidence="5">
    <location>
        <begin position="79"/>
        <end position="82"/>
    </location>
    <ligand>
        <name>substrate</name>
    </ligand>
</feature>
<dbReference type="AlphaFoldDB" id="A0A2S0IAV7"/>
<evidence type="ECO:0000256" key="5">
    <source>
        <dbReference type="PIRSR" id="PIRSR605493-1"/>
    </source>
</evidence>
<name>A0A2S0IAV7_9BURK</name>
<evidence type="ECO:0000313" key="6">
    <source>
        <dbReference type="EMBL" id="AVJ29165.1"/>
    </source>
</evidence>
<proteinExistence type="predicted"/>
<evidence type="ECO:0000256" key="1">
    <source>
        <dbReference type="ARBA" id="ARBA00001968"/>
    </source>
</evidence>
<dbReference type="PANTHER" id="PTHR33254">
    <property type="entry name" value="4-HYDROXY-4-METHYL-2-OXOGLUTARATE ALDOLASE 3-RELATED"/>
    <property type="match status" value="1"/>
</dbReference>
<protein>
    <recommendedName>
        <fullName evidence="2">Putative 4-hydroxy-4-methyl-2-oxoglutarate aldolase</fullName>
    </recommendedName>
    <alternativeName>
        <fullName evidence="3">Regulator of ribonuclease activity homolog</fullName>
    </alternativeName>
    <alternativeName>
        <fullName evidence="4">RraA-like protein</fullName>
    </alternativeName>
</protein>
<feature type="binding site" evidence="5">
    <location>
        <position position="102"/>
    </location>
    <ligand>
        <name>Mg(2+)</name>
        <dbReference type="ChEBI" id="CHEBI:18420"/>
    </ligand>
</feature>
<evidence type="ECO:0000313" key="7">
    <source>
        <dbReference type="Proteomes" id="UP000239477"/>
    </source>
</evidence>
<dbReference type="RefSeq" id="WP_105239883.1">
    <property type="nucleotide sequence ID" value="NZ_CP023270.1"/>
</dbReference>
<dbReference type="Pfam" id="PF03737">
    <property type="entry name" value="RraA-like"/>
    <property type="match status" value="1"/>
</dbReference>
<sequence>MRTIHETGLTSTLLADAGARFLRAAVKPLRAGWTVRGRALTVSVPAGDNLAIHAALALAQPGDVLVVDAQGYTERAVMGGIMCAQAAASRLAGVVIDGAVRDAAELRQGPLPVFAAAVSPAGPSKTGGGSVNRQIQCGGVRVEPGDWILGDDDGLVVVAPAEMETMVAAALTKAGTEARRIAAIGRGELRPAWLDEALAKATLDIGLAPRESK</sequence>
<dbReference type="GO" id="GO:0046872">
    <property type="term" value="F:metal ion binding"/>
    <property type="evidence" value="ECO:0007669"/>
    <property type="project" value="UniProtKB-KW"/>
</dbReference>
<reference evidence="6 7" key="1">
    <citation type="submission" date="2017-09" db="EMBL/GenBank/DDBJ databases">
        <title>Genomic, metabolic, and phenotypic characteristics of bacterial isolates from the natural microbiome of the model nematode Caenorhabditis elegans.</title>
        <authorList>
            <person name="Zimmermann J."/>
            <person name="Obeng N."/>
            <person name="Yang W."/>
            <person name="Obeng O."/>
            <person name="Kissoyan K."/>
            <person name="Pees B."/>
            <person name="Dirksen P."/>
            <person name="Hoppner M."/>
            <person name="Franke A."/>
            <person name="Rosenstiel P."/>
            <person name="Leippe M."/>
            <person name="Dierking K."/>
            <person name="Kaleta C."/>
            <person name="Schulenburg H."/>
        </authorList>
    </citation>
    <scope>NUCLEOTIDE SEQUENCE [LARGE SCALE GENOMIC DNA]</scope>
    <source>
        <strain evidence="6 7">MYb73</strain>
    </source>
</reference>
<dbReference type="EMBL" id="CP023270">
    <property type="protein sequence ID" value="AVJ29165.1"/>
    <property type="molecule type" value="Genomic_DNA"/>
</dbReference>
<gene>
    <name evidence="6" type="ORF">CLM73_19760</name>
</gene>
<dbReference type="PANTHER" id="PTHR33254:SF4">
    <property type="entry name" value="4-HYDROXY-4-METHYL-2-OXOGLUTARATE ALDOLASE 3-RELATED"/>
    <property type="match status" value="1"/>
</dbReference>
<dbReference type="InterPro" id="IPR005493">
    <property type="entry name" value="RraA/RraA-like"/>
</dbReference>
<keyword evidence="6" id="KW-0808">Transferase</keyword>
<evidence type="ECO:0000256" key="3">
    <source>
        <dbReference type="ARBA" id="ARBA00029596"/>
    </source>
</evidence>
<keyword evidence="5" id="KW-0479">Metal-binding</keyword>
<dbReference type="CDD" id="cd16841">
    <property type="entry name" value="RraA_family"/>
    <property type="match status" value="1"/>
</dbReference>
<keyword evidence="6" id="KW-0489">Methyltransferase</keyword>
<keyword evidence="5" id="KW-0460">Magnesium</keyword>
<evidence type="ECO:0000256" key="4">
    <source>
        <dbReference type="ARBA" id="ARBA00030169"/>
    </source>
</evidence>